<accession>A0A1M7YLJ4</accession>
<name>A0A1M7YLJ4_9BACT</name>
<keyword evidence="2" id="KW-1185">Reference proteome</keyword>
<gene>
    <name evidence="1" type="ORF">SAMN02745220_05124</name>
</gene>
<evidence type="ECO:0000313" key="1">
    <source>
        <dbReference type="EMBL" id="SHO53449.1"/>
    </source>
</evidence>
<reference evidence="1 2" key="1">
    <citation type="submission" date="2016-12" db="EMBL/GenBank/DDBJ databases">
        <authorList>
            <person name="Song W.-J."/>
            <person name="Kurnit D.M."/>
        </authorList>
    </citation>
    <scope>NUCLEOTIDE SEQUENCE [LARGE SCALE GENOMIC DNA]</scope>
    <source>
        <strain evidence="1 2">DSM 18488</strain>
    </source>
</reference>
<dbReference type="AlphaFoldDB" id="A0A1M7YLJ4"/>
<dbReference type="Proteomes" id="UP000184603">
    <property type="component" value="Unassembled WGS sequence"/>
</dbReference>
<proteinExistence type="predicted"/>
<evidence type="ECO:0000313" key="2">
    <source>
        <dbReference type="Proteomes" id="UP000184603"/>
    </source>
</evidence>
<protein>
    <submittedName>
        <fullName evidence="1">Uncharacterized protein</fullName>
    </submittedName>
</protein>
<dbReference type="EMBL" id="FRFE01000055">
    <property type="protein sequence ID" value="SHO53449.1"/>
    <property type="molecule type" value="Genomic_DNA"/>
</dbReference>
<organism evidence="1 2">
    <name type="scientific">Desulfopila aestuarii DSM 18488</name>
    <dbReference type="NCBI Taxonomy" id="1121416"/>
    <lineage>
        <taxon>Bacteria</taxon>
        <taxon>Pseudomonadati</taxon>
        <taxon>Thermodesulfobacteriota</taxon>
        <taxon>Desulfobulbia</taxon>
        <taxon>Desulfobulbales</taxon>
        <taxon>Desulfocapsaceae</taxon>
        <taxon>Desulfopila</taxon>
    </lineage>
</organism>
<sequence>MNNEGKIVRTFREMRKRDPFMDRRSGEDRRKVYSLEYFQAGNPDRRKRNEQRSNVERRADCVRISSWSSVCPDYEDDDYQKGRVRITAPVKNVNDPEQGA</sequence>
<dbReference type="OrthoDB" id="5432737at2"/>
<dbReference type="RefSeq" id="WP_073617010.1">
    <property type="nucleotide sequence ID" value="NZ_FRFE01000055.1"/>
</dbReference>